<comment type="pathway">
    <text evidence="8">Amino-acid biosynthesis; L-methionine biosynthesis via de novo pathway; O-acetyl-L-homoserine from L-homoserine: step 1/1.</text>
</comment>
<accession>A0A0A0ICD6</accession>
<dbReference type="EMBL" id="JENJ01000004">
    <property type="protein sequence ID" value="KGM98031.1"/>
    <property type="molecule type" value="Genomic_DNA"/>
</dbReference>
<feature type="binding site" evidence="8">
    <location>
        <position position="249"/>
    </location>
    <ligand>
        <name>substrate</name>
    </ligand>
</feature>
<keyword evidence="6 8" id="KW-0012">Acyltransferase</keyword>
<protein>
    <recommendedName>
        <fullName evidence="8">Homoserine O-acetyltransferase</fullName>
        <shortName evidence="8">HAT</shortName>
        <ecNumber evidence="8">2.3.1.31</ecNumber>
    </recommendedName>
    <alternativeName>
        <fullName evidence="8">Homoserine transacetylase</fullName>
        <shortName evidence="8">HTA</shortName>
    </alternativeName>
</protein>
<reference evidence="10 11" key="1">
    <citation type="submission" date="2014-01" db="EMBL/GenBank/DDBJ databases">
        <title>Plasmidome dynamics in the species complex Clostridium novyi sensu lato converts strains of independent lineages into distinctly different pathogens.</title>
        <authorList>
            <person name="Skarin H."/>
            <person name="Segerman B."/>
        </authorList>
    </citation>
    <scope>NUCLEOTIDE SEQUENCE [LARGE SCALE GENOMIC DNA]</scope>
    <source>
        <strain evidence="10 11">4552</strain>
    </source>
</reference>
<keyword evidence="5 8" id="KW-0486">Methionine biosynthesis</keyword>
<feature type="binding site" evidence="8">
    <location>
        <position position="192"/>
    </location>
    <ligand>
        <name>substrate</name>
    </ligand>
</feature>
<dbReference type="SUPFAM" id="SSF52317">
    <property type="entry name" value="Class I glutamine amidotransferase-like"/>
    <property type="match status" value="1"/>
</dbReference>
<dbReference type="CDD" id="cd03131">
    <property type="entry name" value="GATase1_HTS"/>
    <property type="match status" value="1"/>
</dbReference>
<evidence type="ECO:0000256" key="3">
    <source>
        <dbReference type="ARBA" id="ARBA00022605"/>
    </source>
</evidence>
<comment type="function">
    <text evidence="8">Transfers an acetyl group from acetyl-CoA to L-homoserine, forming acetyl-L-homoserine.</text>
</comment>
<feature type="site" description="Important for acyl-CoA specificity" evidence="8">
    <location>
        <position position="111"/>
    </location>
</feature>
<dbReference type="InterPro" id="IPR029062">
    <property type="entry name" value="Class_I_gatase-like"/>
</dbReference>
<dbReference type="Pfam" id="PF04204">
    <property type="entry name" value="HTS"/>
    <property type="match status" value="1"/>
</dbReference>
<dbReference type="Proteomes" id="UP000030012">
    <property type="component" value="Unassembled WGS sequence"/>
</dbReference>
<comment type="subcellular location">
    <subcellularLocation>
        <location evidence="1 8">Cytoplasm</location>
    </subcellularLocation>
</comment>
<dbReference type="GO" id="GO:0008899">
    <property type="term" value="F:homoserine O-succinyltransferase activity"/>
    <property type="evidence" value="ECO:0007669"/>
    <property type="project" value="UniProtKB-UniRule"/>
</dbReference>
<evidence type="ECO:0000256" key="2">
    <source>
        <dbReference type="ARBA" id="ARBA00022490"/>
    </source>
</evidence>
<dbReference type="NCBIfam" id="TIGR01001">
    <property type="entry name" value="metA"/>
    <property type="match status" value="1"/>
</dbReference>
<comment type="caution">
    <text evidence="8">Lacks conserved residue(s) required for the propagation of feature annotation.</text>
</comment>
<comment type="catalytic activity">
    <reaction evidence="7 8">
        <text>L-homoserine + acetyl-CoA = O-acetyl-L-homoserine + CoA</text>
        <dbReference type="Rhea" id="RHEA:13701"/>
        <dbReference type="ChEBI" id="CHEBI:57287"/>
        <dbReference type="ChEBI" id="CHEBI:57288"/>
        <dbReference type="ChEBI" id="CHEBI:57476"/>
        <dbReference type="ChEBI" id="CHEBI:57716"/>
        <dbReference type="EC" id="2.3.1.31"/>
    </reaction>
</comment>
<dbReference type="HAMAP" id="MF_00295">
    <property type="entry name" value="MetA_acyltransf"/>
    <property type="match status" value="1"/>
</dbReference>
<evidence type="ECO:0000256" key="6">
    <source>
        <dbReference type="ARBA" id="ARBA00023315"/>
    </source>
</evidence>
<dbReference type="GO" id="GO:0019281">
    <property type="term" value="P:L-methionine biosynthetic process from homoserine via O-succinyl-L-homoserine and cystathionine"/>
    <property type="evidence" value="ECO:0007669"/>
    <property type="project" value="InterPro"/>
</dbReference>
<dbReference type="InterPro" id="IPR033752">
    <property type="entry name" value="MetA_family"/>
</dbReference>
<dbReference type="UniPathway" id="UPA00051">
    <property type="reaction ID" value="UER00074"/>
</dbReference>
<comment type="caution">
    <text evidence="10">The sequence shown here is derived from an EMBL/GenBank/DDBJ whole genome shotgun (WGS) entry which is preliminary data.</text>
</comment>
<dbReference type="EC" id="2.3.1.31" evidence="8"/>
<evidence type="ECO:0000256" key="9">
    <source>
        <dbReference type="PIRSR" id="PIRSR000450-1"/>
    </source>
</evidence>
<sequence>MPIIIPENLPASNTLTGENIFVMHEARALSQDIRPLKILILNLMPQKIQTETQLLRLLGNTPLQVDVRLLHIESHESKNTSKEHMLRFYETFDDVKNEKFDGMIITGAPVETLEYEEVDYWEELKKIMDFSVTNVTSTLHICWGAQAGLYYHYGIPKHRLKKKMFGVFKHTLNKDGVQLLRGFDNEFYVPHSRHTEVLREDVLKIPELKILSESEESGLYIVATKEAKQIFVMGHSEYDPDSLKWEYDRDIGKGMDIDVPKNYYPDDDPTKEPIVRWRSHANLLFSNWLNYYVYQETPYEHK</sequence>
<dbReference type="GO" id="GO:0005737">
    <property type="term" value="C:cytoplasm"/>
    <property type="evidence" value="ECO:0007669"/>
    <property type="project" value="UniProtKB-SubCell"/>
</dbReference>
<dbReference type="PIRSF" id="PIRSF000450">
    <property type="entry name" value="H_ser_succinyltr"/>
    <property type="match status" value="1"/>
</dbReference>
<keyword evidence="3 8" id="KW-0028">Amino-acid biosynthesis</keyword>
<dbReference type="AlphaFoldDB" id="A0A0A0ICD6"/>
<dbReference type="OrthoDB" id="9772423at2"/>
<dbReference type="Gene3D" id="3.40.50.880">
    <property type="match status" value="1"/>
</dbReference>
<feature type="active site" description="Proton acceptor" evidence="8">
    <location>
        <position position="235"/>
    </location>
</feature>
<evidence type="ECO:0000256" key="8">
    <source>
        <dbReference type="HAMAP-Rule" id="MF_00295"/>
    </source>
</evidence>
<proteinExistence type="inferred from homology"/>
<evidence type="ECO:0000313" key="11">
    <source>
        <dbReference type="Proteomes" id="UP000030012"/>
    </source>
</evidence>
<feature type="site" description="Important for substrate specificity" evidence="8">
    <location>
        <position position="192"/>
    </location>
</feature>
<comment type="similarity">
    <text evidence="8">Belongs to the MetA family.</text>
</comment>
<dbReference type="RefSeq" id="WP_039252392.1">
    <property type="nucleotide sequence ID" value="NZ_JENJ01000004.1"/>
</dbReference>
<evidence type="ECO:0000256" key="1">
    <source>
        <dbReference type="ARBA" id="ARBA00004496"/>
    </source>
</evidence>
<feature type="binding site" evidence="8">
    <location>
        <position position="163"/>
    </location>
    <ligand>
        <name>substrate</name>
    </ligand>
</feature>
<evidence type="ECO:0000313" key="10">
    <source>
        <dbReference type="EMBL" id="KGM98031.1"/>
    </source>
</evidence>
<gene>
    <name evidence="8" type="primary">metAA</name>
    <name evidence="10" type="ORF">Z968_01540</name>
</gene>
<dbReference type="FunFam" id="3.40.50.880:FF:000004">
    <property type="entry name" value="Homoserine O-succinyltransferase"/>
    <property type="match status" value="1"/>
</dbReference>
<keyword evidence="2 8" id="KW-0963">Cytoplasm</keyword>
<evidence type="ECO:0000256" key="5">
    <source>
        <dbReference type="ARBA" id="ARBA00023167"/>
    </source>
</evidence>
<feature type="active site" evidence="8">
    <location>
        <position position="237"/>
    </location>
</feature>
<dbReference type="PANTHER" id="PTHR20919">
    <property type="entry name" value="HOMOSERINE O-SUCCINYLTRANSFERASE"/>
    <property type="match status" value="1"/>
</dbReference>
<feature type="active site" description="Acyl-thioester intermediate" evidence="8 9">
    <location>
        <position position="142"/>
    </location>
</feature>
<dbReference type="InterPro" id="IPR005697">
    <property type="entry name" value="HST_MetA"/>
</dbReference>
<evidence type="ECO:0000256" key="7">
    <source>
        <dbReference type="ARBA" id="ARBA00049043"/>
    </source>
</evidence>
<dbReference type="GO" id="GO:0004414">
    <property type="term" value="F:homoserine O-acetyltransferase activity"/>
    <property type="evidence" value="ECO:0007669"/>
    <property type="project" value="UniProtKB-EC"/>
</dbReference>
<name>A0A0A0ICD6_CLONO</name>
<keyword evidence="4 8" id="KW-0808">Transferase</keyword>
<evidence type="ECO:0000256" key="4">
    <source>
        <dbReference type="ARBA" id="ARBA00022679"/>
    </source>
</evidence>
<organism evidence="10 11">
    <name type="scientific">Clostridium novyi A str. 4552</name>
    <dbReference type="NCBI Taxonomy" id="1444289"/>
    <lineage>
        <taxon>Bacteria</taxon>
        <taxon>Bacillati</taxon>
        <taxon>Bacillota</taxon>
        <taxon>Clostridia</taxon>
        <taxon>Eubacteriales</taxon>
        <taxon>Clostridiaceae</taxon>
        <taxon>Clostridium</taxon>
    </lineage>
</organism>
<dbReference type="PANTHER" id="PTHR20919:SF0">
    <property type="entry name" value="HOMOSERINE O-SUCCINYLTRANSFERASE"/>
    <property type="match status" value="1"/>
</dbReference>